<protein>
    <submittedName>
        <fullName evidence="4">CPBP family glutamic-type intramembrane protease</fullName>
        <ecNumber evidence="4">3.4.-.-</ecNumber>
    </submittedName>
</protein>
<gene>
    <name evidence="4" type="ORF">RBB77_18460</name>
</gene>
<evidence type="ECO:0000259" key="3">
    <source>
        <dbReference type="Pfam" id="PF02517"/>
    </source>
</evidence>
<feature type="region of interest" description="Disordered" evidence="1">
    <location>
        <begin position="1"/>
        <end position="23"/>
    </location>
</feature>
<keyword evidence="2" id="KW-0472">Membrane</keyword>
<dbReference type="KEGG" id="tpsc:RBB77_18460"/>
<name>A0AAU7ZMV2_9BACT</name>
<keyword evidence="2" id="KW-1133">Transmembrane helix</keyword>
<dbReference type="EMBL" id="CP132942">
    <property type="protein sequence ID" value="XCB32403.1"/>
    <property type="molecule type" value="Genomic_DNA"/>
</dbReference>
<feature type="transmembrane region" description="Helical" evidence="2">
    <location>
        <begin position="154"/>
        <end position="176"/>
    </location>
</feature>
<dbReference type="GO" id="GO:0004175">
    <property type="term" value="F:endopeptidase activity"/>
    <property type="evidence" value="ECO:0007669"/>
    <property type="project" value="UniProtKB-ARBA"/>
</dbReference>
<feature type="domain" description="CAAX prenyl protease 2/Lysostaphin resistance protein A-like" evidence="3">
    <location>
        <begin position="165"/>
        <end position="269"/>
    </location>
</feature>
<dbReference type="RefSeq" id="WP_353063249.1">
    <property type="nucleotide sequence ID" value="NZ_CP132942.1"/>
</dbReference>
<keyword evidence="4" id="KW-0378">Hydrolase</keyword>
<dbReference type="GO" id="GO:0080120">
    <property type="term" value="P:CAAX-box protein maturation"/>
    <property type="evidence" value="ECO:0007669"/>
    <property type="project" value="UniProtKB-ARBA"/>
</dbReference>
<feature type="transmembrane region" description="Helical" evidence="2">
    <location>
        <begin position="308"/>
        <end position="327"/>
    </location>
</feature>
<proteinExistence type="predicted"/>
<accession>A0AAU7ZMV2</accession>
<organism evidence="4">
    <name type="scientific">Tunturiibacter psychrotolerans</name>
    <dbReference type="NCBI Taxonomy" id="3069686"/>
    <lineage>
        <taxon>Bacteria</taxon>
        <taxon>Pseudomonadati</taxon>
        <taxon>Acidobacteriota</taxon>
        <taxon>Terriglobia</taxon>
        <taxon>Terriglobales</taxon>
        <taxon>Acidobacteriaceae</taxon>
        <taxon>Tunturiibacter</taxon>
    </lineage>
</organism>
<dbReference type="GO" id="GO:0006508">
    <property type="term" value="P:proteolysis"/>
    <property type="evidence" value="ECO:0007669"/>
    <property type="project" value="UniProtKB-KW"/>
</dbReference>
<feature type="transmembrane region" description="Helical" evidence="2">
    <location>
        <begin position="42"/>
        <end position="62"/>
    </location>
</feature>
<evidence type="ECO:0000256" key="2">
    <source>
        <dbReference type="SAM" id="Phobius"/>
    </source>
</evidence>
<feature type="transmembrane region" description="Helical" evidence="2">
    <location>
        <begin position="82"/>
        <end position="102"/>
    </location>
</feature>
<dbReference type="InterPro" id="IPR003675">
    <property type="entry name" value="Rce1/LyrA-like_dom"/>
</dbReference>
<dbReference type="PANTHER" id="PTHR39430">
    <property type="entry name" value="MEMBRANE-ASSOCIATED PROTEASE-RELATED"/>
    <property type="match status" value="1"/>
</dbReference>
<feature type="transmembrane region" description="Helical" evidence="2">
    <location>
        <begin position="207"/>
        <end position="225"/>
    </location>
</feature>
<dbReference type="AlphaFoldDB" id="A0AAU7ZMV2"/>
<sequence length="345" mass="37890">MQTQTTDLLPDPSLSPTDQLPPERPSTLHNVFFGDEGLRAGWSILIFVALMAVSFWGVNALGPLLHLVPVRSATQSSVTLRFAFLAESLPLAATLLVTWIMSKIERRPNSVYGLGGRRKLSHFLAGLAWGVACLSLLCLILWKTGLFVSNGRLLFGFDALRYGTLWFLGFLLVGFFEEYLNRGYLLFTISRGLSGIYQWIFKTRHSKALGFWTAAILIALFFGLSHGKNPNESPIGLLAATLVSLVFCLSLWRTGSLWWAIGFHASWDWAQSFLYGASDSGIMIEQHLLATHPFGKPLMSGGATGPEGSIFVLLVLVLVSLIIIFTLPRTNSGYASKLPSPPIEA</sequence>
<keyword evidence="2" id="KW-0812">Transmembrane</keyword>
<feature type="transmembrane region" description="Helical" evidence="2">
    <location>
        <begin position="237"/>
        <end position="261"/>
    </location>
</feature>
<dbReference type="EC" id="3.4.-.-" evidence="4"/>
<evidence type="ECO:0000313" key="4">
    <source>
        <dbReference type="EMBL" id="XCB32403.1"/>
    </source>
</evidence>
<keyword evidence="4" id="KW-0645">Protease</keyword>
<dbReference type="PANTHER" id="PTHR39430:SF1">
    <property type="entry name" value="PROTEASE"/>
    <property type="match status" value="1"/>
</dbReference>
<evidence type="ECO:0000256" key="1">
    <source>
        <dbReference type="SAM" id="MobiDB-lite"/>
    </source>
</evidence>
<feature type="transmembrane region" description="Helical" evidence="2">
    <location>
        <begin position="183"/>
        <end position="201"/>
    </location>
</feature>
<reference evidence="4" key="1">
    <citation type="submission" date="2023-08" db="EMBL/GenBank/DDBJ databases">
        <authorList>
            <person name="Messyasz A."/>
            <person name="Mannisto M.K."/>
            <person name="Kerkhof L.J."/>
            <person name="Haggblom M."/>
        </authorList>
    </citation>
    <scope>NUCLEOTIDE SEQUENCE</scope>
    <source>
        <strain evidence="4">X5P6</strain>
    </source>
</reference>
<reference evidence="4" key="2">
    <citation type="journal article" date="2024" name="Environ. Microbiol.">
        <title>Genome analysis and description of Tunturibacter gen. nov. expands the diversity of Terriglobia in tundra soils.</title>
        <authorList>
            <person name="Messyasz A."/>
            <person name="Mannisto M.K."/>
            <person name="Kerkhof L.J."/>
            <person name="Haggblom M.M."/>
        </authorList>
    </citation>
    <scope>NUCLEOTIDE SEQUENCE</scope>
    <source>
        <strain evidence="4">X5P6</strain>
    </source>
</reference>
<dbReference type="Pfam" id="PF02517">
    <property type="entry name" value="Rce1-like"/>
    <property type="match status" value="1"/>
</dbReference>
<feature type="transmembrane region" description="Helical" evidence="2">
    <location>
        <begin position="123"/>
        <end position="142"/>
    </location>
</feature>